<gene>
    <name evidence="1" type="ORF">S12H4_20808</name>
</gene>
<protein>
    <submittedName>
        <fullName evidence="1">Uncharacterized protein</fullName>
    </submittedName>
</protein>
<proteinExistence type="predicted"/>
<reference evidence="1" key="1">
    <citation type="journal article" date="2014" name="Front. Microbiol.">
        <title>High frequency of phylogenetically diverse reductive dehalogenase-homologous genes in deep subseafloor sedimentary metagenomes.</title>
        <authorList>
            <person name="Kawai M."/>
            <person name="Futagami T."/>
            <person name="Toyoda A."/>
            <person name="Takaki Y."/>
            <person name="Nishi S."/>
            <person name="Hori S."/>
            <person name="Arai W."/>
            <person name="Tsubouchi T."/>
            <person name="Morono Y."/>
            <person name="Uchiyama I."/>
            <person name="Ito T."/>
            <person name="Fujiyama A."/>
            <person name="Inagaki F."/>
            <person name="Takami H."/>
        </authorList>
    </citation>
    <scope>NUCLEOTIDE SEQUENCE</scope>
    <source>
        <strain evidence="1">Expedition CK06-06</strain>
    </source>
</reference>
<dbReference type="EMBL" id="BARW01010600">
    <property type="protein sequence ID" value="GAI78290.1"/>
    <property type="molecule type" value="Genomic_DNA"/>
</dbReference>
<name>X1SSE8_9ZZZZ</name>
<feature type="non-terminal residue" evidence="1">
    <location>
        <position position="1"/>
    </location>
</feature>
<dbReference type="AlphaFoldDB" id="X1SSE8"/>
<organism evidence="1">
    <name type="scientific">marine sediment metagenome</name>
    <dbReference type="NCBI Taxonomy" id="412755"/>
    <lineage>
        <taxon>unclassified sequences</taxon>
        <taxon>metagenomes</taxon>
        <taxon>ecological metagenomes</taxon>
    </lineage>
</organism>
<accession>X1SSE8</accession>
<comment type="caution">
    <text evidence="1">The sequence shown here is derived from an EMBL/GenBank/DDBJ whole genome shotgun (WGS) entry which is preliminary data.</text>
</comment>
<evidence type="ECO:0000313" key="1">
    <source>
        <dbReference type="EMBL" id="GAI78290.1"/>
    </source>
</evidence>
<sequence>LDKPYFMKNKPVWLVDLFKKIEGFCLGVQAGVARTILTTYIRYTYRGKMFAKIKVKQDKLQIYLRLEYAKLEQKPAFIRDYTPVARQTWIELSITENDLLKNETILLDVTCNLIKQSFTRILKNPTLSRFPTFGKKAVPEFVNHTLTKFSVEIGTDGFCNLGIRVHKSQLTKVLEKFLV</sequence>